<feature type="non-terminal residue" evidence="2">
    <location>
        <position position="30"/>
    </location>
</feature>
<reference evidence="2" key="1">
    <citation type="submission" date="2018-05" db="EMBL/GenBank/DDBJ databases">
        <authorList>
            <person name="Lanie J.A."/>
            <person name="Ng W.-L."/>
            <person name="Kazmierczak K.M."/>
            <person name="Andrzejewski T.M."/>
            <person name="Davidsen T.M."/>
            <person name="Wayne K.J."/>
            <person name="Tettelin H."/>
            <person name="Glass J.I."/>
            <person name="Rusch D."/>
            <person name="Podicherti R."/>
            <person name="Tsui H.-C.T."/>
            <person name="Winkler M.E."/>
        </authorList>
    </citation>
    <scope>NUCLEOTIDE SEQUENCE</scope>
</reference>
<dbReference type="AlphaFoldDB" id="A0A382TFQ9"/>
<feature type="non-terminal residue" evidence="2">
    <location>
        <position position="1"/>
    </location>
</feature>
<evidence type="ECO:0000313" key="2">
    <source>
        <dbReference type="EMBL" id="SVD20813.1"/>
    </source>
</evidence>
<protein>
    <submittedName>
        <fullName evidence="2">Uncharacterized protein</fullName>
    </submittedName>
</protein>
<accession>A0A382TFQ9</accession>
<organism evidence="2">
    <name type="scientific">marine metagenome</name>
    <dbReference type="NCBI Taxonomy" id="408172"/>
    <lineage>
        <taxon>unclassified sequences</taxon>
        <taxon>metagenomes</taxon>
        <taxon>ecological metagenomes</taxon>
    </lineage>
</organism>
<dbReference type="EMBL" id="UINC01136195">
    <property type="protein sequence ID" value="SVD20813.1"/>
    <property type="molecule type" value="Genomic_DNA"/>
</dbReference>
<evidence type="ECO:0000256" key="1">
    <source>
        <dbReference type="SAM" id="MobiDB-lite"/>
    </source>
</evidence>
<feature type="region of interest" description="Disordered" evidence="1">
    <location>
        <begin position="1"/>
        <end position="30"/>
    </location>
</feature>
<name>A0A382TFQ9_9ZZZZ</name>
<gene>
    <name evidence="2" type="ORF">METZ01_LOCUS373667</name>
</gene>
<sequence length="30" mass="3116">SHAEQVRRNLTVTSVTCGPKNPASPMSSCG</sequence>
<proteinExistence type="predicted"/>